<accession>A0A6C7DYR8</accession>
<sequence length="140" mass="15289">MTYRHRQVGWPIMIVSDVLFIIGVVLIALGDGARITGIVLLLTALVVALLSVLTVTVDATHVTATFFPGWPKHRIALADISSAEAVRNKTWWGFGIRKVPGGWMYNVGGLDAVEVVQHNGKRFRIGTNDVEGLERALATR</sequence>
<evidence type="ECO:0000313" key="3">
    <source>
        <dbReference type="Proteomes" id="UP000011863"/>
    </source>
</evidence>
<feature type="transmembrane region" description="Helical" evidence="1">
    <location>
        <begin position="12"/>
        <end position="29"/>
    </location>
</feature>
<evidence type="ECO:0000256" key="1">
    <source>
        <dbReference type="SAM" id="Phobius"/>
    </source>
</evidence>
<name>A0A6C7DYR8_ILUCY</name>
<keyword evidence="1" id="KW-0472">Membrane</keyword>
<feature type="transmembrane region" description="Helical" evidence="1">
    <location>
        <begin position="35"/>
        <end position="57"/>
    </location>
</feature>
<dbReference type="Proteomes" id="UP000011863">
    <property type="component" value="Chromosome"/>
</dbReference>
<protein>
    <submittedName>
        <fullName evidence="2">Uncharacterized protein</fullName>
    </submittedName>
</protein>
<keyword evidence="3" id="KW-1185">Reference proteome</keyword>
<proteinExistence type="predicted"/>
<dbReference type="KEGG" id="aym:YM304_01030"/>
<gene>
    <name evidence="2" type="ORF">YM304_01030</name>
</gene>
<dbReference type="EMBL" id="AP012057">
    <property type="protein sequence ID" value="BAN00417.1"/>
    <property type="molecule type" value="Genomic_DNA"/>
</dbReference>
<evidence type="ECO:0000313" key="2">
    <source>
        <dbReference type="EMBL" id="BAN00417.1"/>
    </source>
</evidence>
<keyword evidence="1" id="KW-1133">Transmembrane helix</keyword>
<keyword evidence="1" id="KW-0812">Transmembrane</keyword>
<dbReference type="RefSeq" id="WP_015439665.1">
    <property type="nucleotide sequence ID" value="NC_020520.1"/>
</dbReference>
<dbReference type="AlphaFoldDB" id="A0A6C7DYR8"/>
<reference evidence="2 3" key="1">
    <citation type="journal article" date="2013" name="Int. J. Syst. Evol. Microbiol.">
        <title>Ilumatobacter nonamiense sp. nov. and Ilumatobacter coccineum sp. nov., isolated from seashore sand.</title>
        <authorList>
            <person name="Matsumoto A."/>
            <person name="Kasai H."/>
            <person name="Matsuo Y."/>
            <person name="Shizuri Y."/>
            <person name="Ichikawa N."/>
            <person name="Fujita N."/>
            <person name="Omura S."/>
            <person name="Takahashi Y."/>
        </authorList>
    </citation>
    <scope>NUCLEOTIDE SEQUENCE [LARGE SCALE GENOMIC DNA]</scope>
    <source>
        <strain evidence="3">NBRC 103263 / KCTC 29153 / YM16-304</strain>
    </source>
</reference>
<organism evidence="2 3">
    <name type="scientific">Ilumatobacter coccineus (strain NBRC 103263 / KCTC 29153 / YM16-304)</name>
    <dbReference type="NCBI Taxonomy" id="1313172"/>
    <lineage>
        <taxon>Bacteria</taxon>
        <taxon>Bacillati</taxon>
        <taxon>Actinomycetota</taxon>
        <taxon>Acidimicrobiia</taxon>
        <taxon>Acidimicrobiales</taxon>
        <taxon>Ilumatobacteraceae</taxon>
        <taxon>Ilumatobacter</taxon>
    </lineage>
</organism>